<dbReference type="Proteomes" id="UP001151760">
    <property type="component" value="Unassembled WGS sequence"/>
</dbReference>
<reference evidence="1" key="1">
    <citation type="journal article" date="2022" name="Int. J. Mol. Sci.">
        <title>Draft Genome of Tanacetum Coccineum: Genomic Comparison of Closely Related Tanacetum-Family Plants.</title>
        <authorList>
            <person name="Yamashiro T."/>
            <person name="Shiraishi A."/>
            <person name="Nakayama K."/>
            <person name="Satake H."/>
        </authorList>
    </citation>
    <scope>NUCLEOTIDE SEQUENCE</scope>
</reference>
<gene>
    <name evidence="1" type="ORF">Tco_0824065</name>
</gene>
<reference evidence="1" key="2">
    <citation type="submission" date="2022-01" db="EMBL/GenBank/DDBJ databases">
        <authorList>
            <person name="Yamashiro T."/>
            <person name="Shiraishi A."/>
            <person name="Satake H."/>
            <person name="Nakayama K."/>
        </authorList>
    </citation>
    <scope>NUCLEOTIDE SEQUENCE</scope>
</reference>
<evidence type="ECO:0000313" key="2">
    <source>
        <dbReference type="Proteomes" id="UP001151760"/>
    </source>
</evidence>
<keyword evidence="2" id="KW-1185">Reference proteome</keyword>
<accession>A0ABQ5ANR2</accession>
<name>A0ABQ5ANR2_9ASTR</name>
<comment type="caution">
    <text evidence="1">The sequence shown here is derived from an EMBL/GenBank/DDBJ whole genome shotgun (WGS) entry which is preliminary data.</text>
</comment>
<dbReference type="EMBL" id="BQNB010012383">
    <property type="protein sequence ID" value="GJT02896.1"/>
    <property type="molecule type" value="Genomic_DNA"/>
</dbReference>
<protein>
    <submittedName>
        <fullName evidence="1">Uncharacterized protein</fullName>
    </submittedName>
</protein>
<evidence type="ECO:0000313" key="1">
    <source>
        <dbReference type="EMBL" id="GJT02896.1"/>
    </source>
</evidence>
<proteinExistence type="predicted"/>
<organism evidence="1 2">
    <name type="scientific">Tanacetum coccineum</name>
    <dbReference type="NCBI Taxonomy" id="301880"/>
    <lineage>
        <taxon>Eukaryota</taxon>
        <taxon>Viridiplantae</taxon>
        <taxon>Streptophyta</taxon>
        <taxon>Embryophyta</taxon>
        <taxon>Tracheophyta</taxon>
        <taxon>Spermatophyta</taxon>
        <taxon>Magnoliopsida</taxon>
        <taxon>eudicotyledons</taxon>
        <taxon>Gunneridae</taxon>
        <taxon>Pentapetalae</taxon>
        <taxon>asterids</taxon>
        <taxon>campanulids</taxon>
        <taxon>Asterales</taxon>
        <taxon>Asteraceae</taxon>
        <taxon>Asteroideae</taxon>
        <taxon>Anthemideae</taxon>
        <taxon>Anthemidinae</taxon>
        <taxon>Tanacetum</taxon>
    </lineage>
</organism>
<sequence length="392" mass="44554">MSLSLAENVIVAEADNRPIMLDKTNYSSWASHAKQIWDRIKLLIQGSELLLQERESKLYDDFDTFTSMPGEDNSFVLHALAKDMHTTNFDHLYAHQRQHEAHSNEVHLERQRNQATIQDGRVTVQTVQGIQTQGYANNRARNTATNPSVNIQGAPVQARVVKCYNYQEEGYFARQCTKPKRPKNSTWFKEKMLLSKALESGAYLDPEQLAFLADNGDTIVLAQASKEILTSSAFQTDDLDAFDSDCDDVSSAKAVLMANLSSYDSDVLLEVPFHDTNIENDMSYQSVQETQCSEQPFVDNDTEIDITSDSNIISYEQYLQETKNPVVQNTISSAHQDELLTAVIEEMSSQVSKCNKFWDKYKENLVLKAELAKKNDMIKKAVYNELSKQWCR</sequence>